<comment type="caution">
    <text evidence="1">The sequence shown here is derived from an EMBL/GenBank/DDBJ whole genome shotgun (WGS) entry which is preliminary data.</text>
</comment>
<evidence type="ECO:0000313" key="1">
    <source>
        <dbReference type="EMBL" id="PRP95244.1"/>
    </source>
</evidence>
<proteinExistence type="predicted"/>
<dbReference type="AlphaFoldDB" id="A0A2S9XQV6"/>
<accession>A0A2S9XQV6</accession>
<gene>
    <name evidence="1" type="ORF">ENSA7_75580</name>
</gene>
<dbReference type="OrthoDB" id="9905346at2"/>
<protein>
    <submittedName>
        <fullName evidence="1">Uncharacterized protein</fullName>
    </submittedName>
</protein>
<name>A0A2S9XQV6_9BACT</name>
<reference evidence="1 2" key="1">
    <citation type="submission" date="2018-03" db="EMBL/GenBank/DDBJ databases">
        <title>Draft Genome Sequences of the Obligatory Marine Myxobacteria Enhygromyxa salina SWB007.</title>
        <authorList>
            <person name="Poehlein A."/>
            <person name="Moghaddam J.A."/>
            <person name="Harms H."/>
            <person name="Alanjari M."/>
            <person name="Koenig G.M."/>
            <person name="Daniel R."/>
            <person name="Schaeberle T.F."/>
        </authorList>
    </citation>
    <scope>NUCLEOTIDE SEQUENCE [LARGE SCALE GENOMIC DNA]</scope>
    <source>
        <strain evidence="1 2">SWB007</strain>
    </source>
</reference>
<evidence type="ECO:0000313" key="2">
    <source>
        <dbReference type="Proteomes" id="UP000238823"/>
    </source>
</evidence>
<dbReference type="Proteomes" id="UP000238823">
    <property type="component" value="Unassembled WGS sequence"/>
</dbReference>
<organism evidence="1 2">
    <name type="scientific">Enhygromyxa salina</name>
    <dbReference type="NCBI Taxonomy" id="215803"/>
    <lineage>
        <taxon>Bacteria</taxon>
        <taxon>Pseudomonadati</taxon>
        <taxon>Myxococcota</taxon>
        <taxon>Polyangia</taxon>
        <taxon>Nannocystales</taxon>
        <taxon>Nannocystaceae</taxon>
        <taxon>Enhygromyxa</taxon>
    </lineage>
</organism>
<dbReference type="EMBL" id="PVNL01000138">
    <property type="protein sequence ID" value="PRP95244.1"/>
    <property type="molecule type" value="Genomic_DNA"/>
</dbReference>
<dbReference type="RefSeq" id="WP_106094320.1">
    <property type="nucleotide sequence ID" value="NZ_PVNL01000138.1"/>
</dbReference>
<sequence>MRLLVLAGAGLAIPDAVITSIELGADQATPWLADLLYGQTTARTTDQPRRTLRLQGGGAVDVPATMHFVEHVTPLALSDLLRLDPRLVGIVGVVELPEGLSLICDPSELVGHGEPVQ</sequence>